<dbReference type="AlphaFoldDB" id="A0A804NDP8"/>
<feature type="compositionally biased region" description="Basic and acidic residues" evidence="1">
    <location>
        <begin position="154"/>
        <end position="165"/>
    </location>
</feature>
<organism evidence="2 3">
    <name type="scientific">Zea mays</name>
    <name type="common">Maize</name>
    <dbReference type="NCBI Taxonomy" id="4577"/>
    <lineage>
        <taxon>Eukaryota</taxon>
        <taxon>Viridiplantae</taxon>
        <taxon>Streptophyta</taxon>
        <taxon>Embryophyta</taxon>
        <taxon>Tracheophyta</taxon>
        <taxon>Spermatophyta</taxon>
        <taxon>Magnoliopsida</taxon>
        <taxon>Liliopsida</taxon>
        <taxon>Poales</taxon>
        <taxon>Poaceae</taxon>
        <taxon>PACMAD clade</taxon>
        <taxon>Panicoideae</taxon>
        <taxon>Andropogonodae</taxon>
        <taxon>Andropogoneae</taxon>
        <taxon>Tripsacinae</taxon>
        <taxon>Zea</taxon>
    </lineage>
</organism>
<accession>A0A804NDP8</accession>
<feature type="region of interest" description="Disordered" evidence="1">
    <location>
        <begin position="112"/>
        <end position="194"/>
    </location>
</feature>
<dbReference type="Gramene" id="Zm00001eb153600_T003">
    <property type="protein sequence ID" value="Zm00001eb153600_P003"/>
    <property type="gene ID" value="Zm00001eb153600"/>
</dbReference>
<reference evidence="3" key="1">
    <citation type="submission" date="2015-12" db="EMBL/GenBank/DDBJ databases">
        <title>Update maize B73 reference genome by single molecule sequencing technologies.</title>
        <authorList>
            <consortium name="Maize Genome Sequencing Project"/>
            <person name="Ware D."/>
        </authorList>
    </citation>
    <scope>NUCLEOTIDE SEQUENCE [LARGE SCALE GENOMIC DNA]</scope>
    <source>
        <strain evidence="3">cv. B73</strain>
    </source>
</reference>
<sequence length="555" mass="60124">YLATVPHPHLPRPSSFRTRCEIRNGHATSTIVGPHCRGGRRAPRADDDVRGGRALAGAAARRRARPAAAVVAVPGERDARGGDRAAVRGVGAVRGRAPAQHVPARGRPRVPLLLARGGQGPRARRLHDHPGRRRLAPGHQPRPRRHQGQRRHLHGEGDRLGDARVHHPGGRRRGQDGRAVGRHRGLADRAQGPAPRHVQLGVLRRERAVLPGKEHHFQVLALARGTEHVAGAEAWGGGEAGGGAAGVGGQRGVRGVQVPGRAGHAVRPLGPPLLQGLLHPRVRGLHLRQRAVAVRGLPRARDRAGLRGADGAEPAEHAGGHGVLVRQLPGDGVRRALPGPRLGHLLPRRLRLHPHGRHHRPQRVVQLGRPQPRAVRRPHLSILCCCLRHCLLMGLADAMPGVQKRTQREGTLTAPAPFHSIPLPDGVLRAVQVHGPGRDLCRPGGVVARAHRRRGQALHLAQLHRWHRVGQAVAVNLAAAHATTPHTVKKQSKTVYTDFILSVPRPSPKLWSLDAASRWNELLPKTRTRQIRAGLLDTRGILLLFKLKSKMISLH</sequence>
<dbReference type="Proteomes" id="UP000007305">
    <property type="component" value="Chromosome 3"/>
</dbReference>
<feature type="compositionally biased region" description="Basic residues" evidence="1">
    <location>
        <begin position="122"/>
        <end position="153"/>
    </location>
</feature>
<dbReference type="OrthoDB" id="2019149at2759"/>
<keyword evidence="3" id="KW-1185">Reference proteome</keyword>
<evidence type="ECO:0000313" key="2">
    <source>
        <dbReference type="EnsemblPlants" id="Zm00001eb153600_P003"/>
    </source>
</evidence>
<reference evidence="2" key="3">
    <citation type="submission" date="2021-05" db="UniProtKB">
        <authorList>
            <consortium name="EnsemblPlants"/>
        </authorList>
    </citation>
    <scope>IDENTIFICATION</scope>
    <source>
        <strain evidence="2">cv. B73</strain>
    </source>
</reference>
<gene>
    <name evidence="2" type="primary">LOC100381490</name>
</gene>
<protein>
    <submittedName>
        <fullName evidence="2">Uncharacterized protein</fullName>
    </submittedName>
</protein>
<evidence type="ECO:0000313" key="3">
    <source>
        <dbReference type="Proteomes" id="UP000007305"/>
    </source>
</evidence>
<evidence type="ECO:0000256" key="1">
    <source>
        <dbReference type="SAM" id="MobiDB-lite"/>
    </source>
</evidence>
<dbReference type="EnsemblPlants" id="Zm00001eb153600_T003">
    <property type="protein sequence ID" value="Zm00001eb153600_P003"/>
    <property type="gene ID" value="Zm00001eb153600"/>
</dbReference>
<name>A0A804NDP8_MAIZE</name>
<reference evidence="2" key="2">
    <citation type="submission" date="2019-07" db="EMBL/GenBank/DDBJ databases">
        <authorList>
            <person name="Seetharam A."/>
            <person name="Woodhouse M."/>
            <person name="Cannon E."/>
        </authorList>
    </citation>
    <scope>NUCLEOTIDE SEQUENCE [LARGE SCALE GENOMIC DNA]</scope>
    <source>
        <strain evidence="2">cv. B73</strain>
    </source>
</reference>
<dbReference type="InParanoid" id="A0A804NDP8"/>
<proteinExistence type="predicted"/>